<sequence length="79" mass="8640">MSTEKVTLTAEWQQITTGNETVFIQSRAGNIALCDSQTAPDDSTPFIVVTEANICPPACIWVKEFFTPCELVVLRFGAS</sequence>
<organism evidence="1 2">
    <name type="scientific">Escherichia coli</name>
    <dbReference type="NCBI Taxonomy" id="562"/>
    <lineage>
        <taxon>Bacteria</taxon>
        <taxon>Pseudomonadati</taxon>
        <taxon>Pseudomonadota</taxon>
        <taxon>Gammaproteobacteria</taxon>
        <taxon>Enterobacterales</taxon>
        <taxon>Enterobacteriaceae</taxon>
        <taxon>Escherichia</taxon>
    </lineage>
</organism>
<dbReference type="AlphaFoldDB" id="A0AAN5ZM67"/>
<accession>A0AAN5ZM67</accession>
<reference evidence="1" key="1">
    <citation type="journal article" date="2018" name="Genome Biol.">
        <title>SKESA: strategic k-mer extension for scrupulous assemblies.</title>
        <authorList>
            <person name="Souvorov A."/>
            <person name="Agarwala R."/>
            <person name="Lipman D.J."/>
        </authorList>
    </citation>
    <scope>NUCLEOTIDE SEQUENCE</scope>
    <source>
        <strain evidence="1">SJP41</strain>
    </source>
</reference>
<dbReference type="EMBL" id="DADPIR010000212">
    <property type="protein sequence ID" value="HAZ7495162.1"/>
    <property type="molecule type" value="Genomic_DNA"/>
</dbReference>
<reference evidence="1" key="2">
    <citation type="submission" date="2021-03" db="EMBL/GenBank/DDBJ databases">
        <authorList>
            <consortium name="NCBI Pathogen Detection Project"/>
        </authorList>
    </citation>
    <scope>NUCLEOTIDE SEQUENCE</scope>
    <source>
        <strain evidence="1">SJP41</strain>
    </source>
</reference>
<protein>
    <submittedName>
        <fullName evidence="1">Uncharacterized protein</fullName>
    </submittedName>
</protein>
<gene>
    <name evidence="1" type="ORF">J8F57_005552</name>
</gene>
<dbReference type="RefSeq" id="WP_086625780.1">
    <property type="nucleotide sequence ID" value="NZ_CASDNG010000203.1"/>
</dbReference>
<dbReference type="Proteomes" id="UP000868636">
    <property type="component" value="Unassembled WGS sequence"/>
</dbReference>
<evidence type="ECO:0000313" key="2">
    <source>
        <dbReference type="Proteomes" id="UP000868636"/>
    </source>
</evidence>
<proteinExistence type="predicted"/>
<name>A0AAN5ZM67_ECOLX</name>
<comment type="caution">
    <text evidence="1">The sequence shown here is derived from an EMBL/GenBank/DDBJ whole genome shotgun (WGS) entry which is preliminary data.</text>
</comment>
<evidence type="ECO:0000313" key="1">
    <source>
        <dbReference type="EMBL" id="HAZ7495162.1"/>
    </source>
</evidence>